<dbReference type="Pfam" id="PF21599">
    <property type="entry name" value="ZSWIM3_N"/>
    <property type="match status" value="1"/>
</dbReference>
<protein>
    <submittedName>
        <fullName evidence="3">Uncharacterized protein LOC136087679</fullName>
    </submittedName>
</protein>
<dbReference type="GeneID" id="136087679"/>
<evidence type="ECO:0000313" key="3">
    <source>
        <dbReference type="RefSeq" id="XP_065667191.1"/>
    </source>
</evidence>
<keyword evidence="2" id="KW-1185">Reference proteome</keyword>
<gene>
    <name evidence="3" type="primary">LOC136087679</name>
</gene>
<organism evidence="2 3">
    <name type="scientific">Hydra vulgaris</name>
    <name type="common">Hydra</name>
    <name type="synonym">Hydra attenuata</name>
    <dbReference type="NCBI Taxonomy" id="6087"/>
    <lineage>
        <taxon>Eukaryota</taxon>
        <taxon>Metazoa</taxon>
        <taxon>Cnidaria</taxon>
        <taxon>Hydrozoa</taxon>
        <taxon>Hydroidolina</taxon>
        <taxon>Anthoathecata</taxon>
        <taxon>Aplanulata</taxon>
        <taxon>Hydridae</taxon>
        <taxon>Hydra</taxon>
    </lineage>
</organism>
<proteinExistence type="predicted"/>
<reference evidence="3" key="1">
    <citation type="submission" date="2025-08" db="UniProtKB">
        <authorList>
            <consortium name="RefSeq"/>
        </authorList>
    </citation>
    <scope>IDENTIFICATION</scope>
</reference>
<dbReference type="InterPro" id="IPR052579">
    <property type="entry name" value="Zinc_finger_SWIM"/>
</dbReference>
<evidence type="ECO:0000259" key="1">
    <source>
        <dbReference type="Pfam" id="PF21599"/>
    </source>
</evidence>
<dbReference type="PANTHER" id="PTHR31569">
    <property type="entry name" value="SWIM-TYPE DOMAIN-CONTAINING PROTEIN"/>
    <property type="match status" value="1"/>
</dbReference>
<sequence>MNVGDIYNNFNELKLAIKEYEKSRFVSLYVRDSRTIDLAIKKGLQRYIKKELKYYYLTYCCYHGGRQFKSRSKGLRPNQSTYKIQCPFTICIGVTEDGENFCVTKVINEHNHAIDKEIIERLPKIRKLNEDQEKDVKQMLKIHGNKWLIHEHVQNETDDIY</sequence>
<dbReference type="InterPro" id="IPR048325">
    <property type="entry name" value="ZSWIM3_N"/>
</dbReference>
<accession>A0ABM4CYZ9</accession>
<dbReference type="RefSeq" id="XP_065667191.1">
    <property type="nucleotide sequence ID" value="XM_065811119.1"/>
</dbReference>
<name>A0ABM4CYZ9_HYDVU</name>
<feature type="domain" description="ZSWIM3 N-terminal" evidence="1">
    <location>
        <begin position="1"/>
        <end position="112"/>
    </location>
</feature>
<dbReference type="PANTHER" id="PTHR31569:SF4">
    <property type="entry name" value="SWIM-TYPE DOMAIN-CONTAINING PROTEIN"/>
    <property type="match status" value="1"/>
</dbReference>
<evidence type="ECO:0000313" key="2">
    <source>
        <dbReference type="Proteomes" id="UP001652625"/>
    </source>
</evidence>
<dbReference type="Proteomes" id="UP001652625">
    <property type="component" value="Chromosome 12"/>
</dbReference>